<organism evidence="1">
    <name type="scientific">marine sediment metagenome</name>
    <dbReference type="NCBI Taxonomy" id="412755"/>
    <lineage>
        <taxon>unclassified sequences</taxon>
        <taxon>metagenomes</taxon>
        <taxon>ecological metagenomes</taxon>
    </lineage>
</organism>
<feature type="non-terminal residue" evidence="1">
    <location>
        <position position="1"/>
    </location>
</feature>
<evidence type="ECO:0000313" key="1">
    <source>
        <dbReference type="EMBL" id="GAI02665.1"/>
    </source>
</evidence>
<accession>X1LJW2</accession>
<dbReference type="SUPFAM" id="SSF53448">
    <property type="entry name" value="Nucleotide-diphospho-sugar transferases"/>
    <property type="match status" value="1"/>
</dbReference>
<dbReference type="InterPro" id="IPR029044">
    <property type="entry name" value="Nucleotide-diphossugar_trans"/>
</dbReference>
<dbReference type="AlphaFoldDB" id="X1LJW2"/>
<evidence type="ECO:0008006" key="2">
    <source>
        <dbReference type="Google" id="ProtNLM"/>
    </source>
</evidence>
<protein>
    <recommendedName>
        <fullName evidence="2">Nucleotidyl transferase domain-containing protein</fullName>
    </recommendedName>
</protein>
<dbReference type="Gene3D" id="3.90.550.10">
    <property type="entry name" value="Spore Coat Polysaccharide Biosynthesis Protein SpsA, Chain A"/>
    <property type="match status" value="1"/>
</dbReference>
<sequence length="59" mass="6934">GGIYKFPRAIKDELVDDGSLARNIVPKLIRERRMSFYKHSGRWLGIETSKDLREAEEER</sequence>
<dbReference type="EMBL" id="BARV01010903">
    <property type="protein sequence ID" value="GAI02665.1"/>
    <property type="molecule type" value="Genomic_DNA"/>
</dbReference>
<proteinExistence type="predicted"/>
<comment type="caution">
    <text evidence="1">The sequence shown here is derived from an EMBL/GenBank/DDBJ whole genome shotgun (WGS) entry which is preliminary data.</text>
</comment>
<gene>
    <name evidence="1" type="ORF">S06H3_20918</name>
</gene>
<name>X1LJW2_9ZZZZ</name>
<reference evidence="1" key="1">
    <citation type="journal article" date="2014" name="Front. Microbiol.">
        <title>High frequency of phylogenetically diverse reductive dehalogenase-homologous genes in deep subseafloor sedimentary metagenomes.</title>
        <authorList>
            <person name="Kawai M."/>
            <person name="Futagami T."/>
            <person name="Toyoda A."/>
            <person name="Takaki Y."/>
            <person name="Nishi S."/>
            <person name="Hori S."/>
            <person name="Arai W."/>
            <person name="Tsubouchi T."/>
            <person name="Morono Y."/>
            <person name="Uchiyama I."/>
            <person name="Ito T."/>
            <person name="Fujiyama A."/>
            <person name="Inagaki F."/>
            <person name="Takami H."/>
        </authorList>
    </citation>
    <scope>NUCLEOTIDE SEQUENCE</scope>
    <source>
        <strain evidence="1">Expedition CK06-06</strain>
    </source>
</reference>